<dbReference type="EMBL" id="JAEUBD010001178">
    <property type="protein sequence ID" value="KAH3665356.1"/>
    <property type="molecule type" value="Genomic_DNA"/>
</dbReference>
<proteinExistence type="predicted"/>
<sequence>MTIDSRELIAMFAPVSSMAMTWRNMTICAHVSPPRILAISENDLMGYSGESKRRNSHQQIPPAIRVRKKHTTKIRFPGTYPTSEYEFGMSVAPMISEVSRPAHGSQCDDRIASFSFFQVWYELVLGLRALIYSVLCTQSCHQPIDESERTSSYCFSSDLWA</sequence>
<gene>
    <name evidence="1" type="ORF">OGATHE_004172</name>
</gene>
<evidence type="ECO:0000313" key="1">
    <source>
        <dbReference type="EMBL" id="KAH3665356.1"/>
    </source>
</evidence>
<reference evidence="1" key="2">
    <citation type="submission" date="2021-01" db="EMBL/GenBank/DDBJ databases">
        <authorList>
            <person name="Schikora-Tamarit M.A."/>
        </authorList>
    </citation>
    <scope>NUCLEOTIDE SEQUENCE</scope>
    <source>
        <strain evidence="1">NCAIM Y.01608</strain>
    </source>
</reference>
<protein>
    <submittedName>
        <fullName evidence="1">Uncharacterized protein</fullName>
    </submittedName>
</protein>
<dbReference type="AlphaFoldDB" id="A0A9P8T438"/>
<comment type="caution">
    <text evidence="1">The sequence shown here is derived from an EMBL/GenBank/DDBJ whole genome shotgun (WGS) entry which is preliminary data.</text>
</comment>
<name>A0A9P8T438_9ASCO</name>
<organism evidence="1 2">
    <name type="scientific">Ogataea polymorpha</name>
    <dbReference type="NCBI Taxonomy" id="460523"/>
    <lineage>
        <taxon>Eukaryota</taxon>
        <taxon>Fungi</taxon>
        <taxon>Dikarya</taxon>
        <taxon>Ascomycota</taxon>
        <taxon>Saccharomycotina</taxon>
        <taxon>Pichiomycetes</taxon>
        <taxon>Pichiales</taxon>
        <taxon>Pichiaceae</taxon>
        <taxon>Ogataea</taxon>
    </lineage>
</organism>
<evidence type="ECO:0000313" key="2">
    <source>
        <dbReference type="Proteomes" id="UP000788993"/>
    </source>
</evidence>
<dbReference type="Proteomes" id="UP000788993">
    <property type="component" value="Unassembled WGS sequence"/>
</dbReference>
<accession>A0A9P8T438</accession>
<reference evidence="1" key="1">
    <citation type="journal article" date="2021" name="Open Biol.">
        <title>Shared evolutionary footprints suggest mitochondrial oxidative damage underlies multiple complex I losses in fungi.</title>
        <authorList>
            <person name="Schikora-Tamarit M.A."/>
            <person name="Marcet-Houben M."/>
            <person name="Nosek J."/>
            <person name="Gabaldon T."/>
        </authorList>
    </citation>
    <scope>NUCLEOTIDE SEQUENCE</scope>
    <source>
        <strain evidence="1">NCAIM Y.01608</strain>
    </source>
</reference>
<keyword evidence="2" id="KW-1185">Reference proteome</keyword>